<protein>
    <submittedName>
        <fullName evidence="2">Uncharacterized protein</fullName>
    </submittedName>
</protein>
<comment type="caution">
    <text evidence="2">The sequence shown here is derived from an EMBL/GenBank/DDBJ whole genome shotgun (WGS) entry which is preliminary data.</text>
</comment>
<proteinExistence type="predicted"/>
<dbReference type="EMBL" id="RBNI01010043">
    <property type="protein sequence ID" value="RUP43915.1"/>
    <property type="molecule type" value="Genomic_DNA"/>
</dbReference>
<name>A0A433CZA5_9FUNG</name>
<accession>A0A433CZA5</accession>
<evidence type="ECO:0000313" key="2">
    <source>
        <dbReference type="EMBL" id="RUP43915.1"/>
    </source>
</evidence>
<organism evidence="2 3">
    <name type="scientific">Jimgerdemannia flammicorona</name>
    <dbReference type="NCBI Taxonomy" id="994334"/>
    <lineage>
        <taxon>Eukaryota</taxon>
        <taxon>Fungi</taxon>
        <taxon>Fungi incertae sedis</taxon>
        <taxon>Mucoromycota</taxon>
        <taxon>Mucoromycotina</taxon>
        <taxon>Endogonomycetes</taxon>
        <taxon>Endogonales</taxon>
        <taxon>Endogonaceae</taxon>
        <taxon>Jimgerdemannia</taxon>
    </lineage>
</organism>
<feature type="compositionally biased region" description="Low complexity" evidence="1">
    <location>
        <begin position="56"/>
        <end position="75"/>
    </location>
</feature>
<evidence type="ECO:0000313" key="3">
    <source>
        <dbReference type="Proteomes" id="UP000268093"/>
    </source>
</evidence>
<dbReference type="AlphaFoldDB" id="A0A433CZA5"/>
<keyword evidence="3" id="KW-1185">Reference proteome</keyword>
<reference evidence="2 3" key="1">
    <citation type="journal article" date="2018" name="New Phytol.">
        <title>Phylogenomics of Endogonaceae and evolution of mycorrhizas within Mucoromycota.</title>
        <authorList>
            <person name="Chang Y."/>
            <person name="Desiro A."/>
            <person name="Na H."/>
            <person name="Sandor L."/>
            <person name="Lipzen A."/>
            <person name="Clum A."/>
            <person name="Barry K."/>
            <person name="Grigoriev I.V."/>
            <person name="Martin F.M."/>
            <person name="Stajich J.E."/>
            <person name="Smith M.E."/>
            <person name="Bonito G."/>
            <person name="Spatafora J.W."/>
        </authorList>
    </citation>
    <scope>NUCLEOTIDE SEQUENCE [LARGE SCALE GENOMIC DNA]</scope>
    <source>
        <strain evidence="2 3">GMNB39</strain>
    </source>
</reference>
<gene>
    <name evidence="2" type="ORF">BC936DRAFT_136547</name>
</gene>
<dbReference type="Proteomes" id="UP000268093">
    <property type="component" value="Unassembled WGS sequence"/>
</dbReference>
<evidence type="ECO:0000256" key="1">
    <source>
        <dbReference type="SAM" id="MobiDB-lite"/>
    </source>
</evidence>
<sequence length="102" mass="11203">MWWTLASSGPYTQHSKFIAELSLHFSVNPSGPRSEHDSMSTQSRNYPPMSPKSPGSVHSRSHSMASSTSSRLTSATPADLNVARTQYEELKGYLANYLAKGK</sequence>
<feature type="region of interest" description="Disordered" evidence="1">
    <location>
        <begin position="28"/>
        <end position="78"/>
    </location>
</feature>